<evidence type="ECO:0000313" key="3">
    <source>
        <dbReference type="Proteomes" id="UP000297245"/>
    </source>
</evidence>
<dbReference type="Proteomes" id="UP000297245">
    <property type="component" value="Unassembled WGS sequence"/>
</dbReference>
<accession>A0A4S8KKV6</accession>
<keyword evidence="3" id="KW-1185">Reference proteome</keyword>
<protein>
    <submittedName>
        <fullName evidence="2">Uncharacterized protein</fullName>
    </submittedName>
</protein>
<evidence type="ECO:0000313" key="2">
    <source>
        <dbReference type="EMBL" id="THU75808.1"/>
    </source>
</evidence>
<sequence length="761" mass="86682">MDQLKVPTTDEKSSYPSIIMHKLGSFKDDAILSARLANIFHSGHTFLVNCSGSGKTRLLFEGLCENWGLFFTCKSDFNKLGSSEISKVINDVLHKASGFKAFAASPHDSDSNRRIAHRHFSEILLSRLLVFKLFLEYALDEGITEDHKKLWLLAQLSPTILWGPEKRSSHDYFIDIRTSLNRSIVSDEVIDDAILQVSTEIIELYDITQHPFYLVLDEANFAAETYPRSFRDDDGNYPLLKEVLRIWKKQLGHLPISFVISGTRIPRRFFETGSGEWDAFRWCSDTGCFNSHEIQRKYVTEFLPPRLTSSPEGEELLMRIWRWLRGRHRFTAGFITILLQKDFSNPHISLNLLVRTSTNYEPKEGLQYPIQDVTDDNDYYGLEMNSIGESGELGLMMYEAILNNLCHQEGTYGSEPIRVDLVTQSYGRFTDPSATCVTVDEPMILVAGTHWFTSDDRSIFDLQYFNELSTLSSAYQCKNVHWVNFIALSLAVIFDQAQTLSEIFMFTDSAPGWSQQTAELVVRKNARSFQSFHYTGEHRRKLVNSAASLSDLAKWLKSHETPFLIYRPDQQATLLFALKLKNKKHIWIALRRIDEFIRESSDLLDVDDLLKLEELFPNDGSSDTSLSTLRKGFKNLPRCLGDAGTLGLLCASACLSRDASIRATANSPSTHSLAHLNRERILEIRSMTRQFRSSLIEHAVTAIDPLGQGRHLNSPRPRPIHKSTSSSRSTKSRRTRSNSKQPISSNRPLTRSRAKELNITI</sequence>
<evidence type="ECO:0000256" key="1">
    <source>
        <dbReference type="SAM" id="MobiDB-lite"/>
    </source>
</evidence>
<name>A0A4S8KKV6_DENBC</name>
<gene>
    <name evidence="2" type="ORF">K435DRAFT_974682</name>
</gene>
<reference evidence="2 3" key="1">
    <citation type="journal article" date="2019" name="Nat. Ecol. Evol.">
        <title>Megaphylogeny resolves global patterns of mushroom evolution.</title>
        <authorList>
            <person name="Varga T."/>
            <person name="Krizsan K."/>
            <person name="Foldi C."/>
            <person name="Dima B."/>
            <person name="Sanchez-Garcia M."/>
            <person name="Sanchez-Ramirez S."/>
            <person name="Szollosi G.J."/>
            <person name="Szarkandi J.G."/>
            <person name="Papp V."/>
            <person name="Albert L."/>
            <person name="Andreopoulos W."/>
            <person name="Angelini C."/>
            <person name="Antonin V."/>
            <person name="Barry K.W."/>
            <person name="Bougher N.L."/>
            <person name="Buchanan P."/>
            <person name="Buyck B."/>
            <person name="Bense V."/>
            <person name="Catcheside P."/>
            <person name="Chovatia M."/>
            <person name="Cooper J."/>
            <person name="Damon W."/>
            <person name="Desjardin D."/>
            <person name="Finy P."/>
            <person name="Geml J."/>
            <person name="Haridas S."/>
            <person name="Hughes K."/>
            <person name="Justo A."/>
            <person name="Karasinski D."/>
            <person name="Kautmanova I."/>
            <person name="Kiss B."/>
            <person name="Kocsube S."/>
            <person name="Kotiranta H."/>
            <person name="LaButti K.M."/>
            <person name="Lechner B.E."/>
            <person name="Liimatainen K."/>
            <person name="Lipzen A."/>
            <person name="Lukacs Z."/>
            <person name="Mihaltcheva S."/>
            <person name="Morgado L.N."/>
            <person name="Niskanen T."/>
            <person name="Noordeloos M.E."/>
            <person name="Ohm R.A."/>
            <person name="Ortiz-Santana B."/>
            <person name="Ovrebo C."/>
            <person name="Racz N."/>
            <person name="Riley R."/>
            <person name="Savchenko A."/>
            <person name="Shiryaev A."/>
            <person name="Soop K."/>
            <person name="Spirin V."/>
            <person name="Szebenyi C."/>
            <person name="Tomsovsky M."/>
            <person name="Tulloss R.E."/>
            <person name="Uehling J."/>
            <person name="Grigoriev I.V."/>
            <person name="Vagvolgyi C."/>
            <person name="Papp T."/>
            <person name="Martin F.M."/>
            <person name="Miettinen O."/>
            <person name="Hibbett D.S."/>
            <person name="Nagy L.G."/>
        </authorList>
    </citation>
    <scope>NUCLEOTIDE SEQUENCE [LARGE SCALE GENOMIC DNA]</scope>
    <source>
        <strain evidence="2 3">CBS 962.96</strain>
    </source>
</reference>
<dbReference type="OrthoDB" id="2393824at2759"/>
<dbReference type="AlphaFoldDB" id="A0A4S8KKV6"/>
<proteinExistence type="predicted"/>
<organism evidence="2 3">
    <name type="scientific">Dendrothele bispora (strain CBS 962.96)</name>
    <dbReference type="NCBI Taxonomy" id="1314807"/>
    <lineage>
        <taxon>Eukaryota</taxon>
        <taxon>Fungi</taxon>
        <taxon>Dikarya</taxon>
        <taxon>Basidiomycota</taxon>
        <taxon>Agaricomycotina</taxon>
        <taxon>Agaricomycetes</taxon>
        <taxon>Agaricomycetidae</taxon>
        <taxon>Agaricales</taxon>
        <taxon>Agaricales incertae sedis</taxon>
        <taxon>Dendrothele</taxon>
    </lineage>
</organism>
<dbReference type="EMBL" id="ML181507">
    <property type="protein sequence ID" value="THU75808.1"/>
    <property type="molecule type" value="Genomic_DNA"/>
</dbReference>
<feature type="region of interest" description="Disordered" evidence="1">
    <location>
        <begin position="706"/>
        <end position="761"/>
    </location>
</feature>